<keyword evidence="3" id="KW-0285">Flavoprotein</keyword>
<dbReference type="EMBL" id="BAAAUX010000016">
    <property type="protein sequence ID" value="GAA2802466.1"/>
    <property type="molecule type" value="Genomic_DNA"/>
</dbReference>
<evidence type="ECO:0000313" key="9">
    <source>
        <dbReference type="Proteomes" id="UP001500979"/>
    </source>
</evidence>
<dbReference type="PROSITE" id="PS51387">
    <property type="entry name" value="FAD_PCMH"/>
    <property type="match status" value="1"/>
</dbReference>
<dbReference type="InterPro" id="IPR016166">
    <property type="entry name" value="FAD-bd_PCMH"/>
</dbReference>
<evidence type="ECO:0000256" key="2">
    <source>
        <dbReference type="ARBA" id="ARBA00005466"/>
    </source>
</evidence>
<evidence type="ECO:0000256" key="5">
    <source>
        <dbReference type="ARBA" id="ARBA00023002"/>
    </source>
</evidence>
<evidence type="ECO:0000259" key="7">
    <source>
        <dbReference type="PROSITE" id="PS51387"/>
    </source>
</evidence>
<reference evidence="8 9" key="1">
    <citation type="journal article" date="2019" name="Int. J. Syst. Evol. Microbiol.">
        <title>The Global Catalogue of Microorganisms (GCM) 10K type strain sequencing project: providing services to taxonomists for standard genome sequencing and annotation.</title>
        <authorList>
            <consortium name="The Broad Institute Genomics Platform"/>
            <consortium name="The Broad Institute Genome Sequencing Center for Infectious Disease"/>
            <person name="Wu L."/>
            <person name="Ma J."/>
        </authorList>
    </citation>
    <scope>NUCLEOTIDE SEQUENCE [LARGE SCALE GENOMIC DNA]</scope>
    <source>
        <strain evidence="8 9">JCM 9383</strain>
    </source>
</reference>
<dbReference type="Gene3D" id="3.40.462.20">
    <property type="match status" value="1"/>
</dbReference>
<keyword evidence="5" id="KW-0560">Oxidoreductase</keyword>
<organism evidence="8 9">
    <name type="scientific">Saccharopolyspora taberi</name>
    <dbReference type="NCBI Taxonomy" id="60895"/>
    <lineage>
        <taxon>Bacteria</taxon>
        <taxon>Bacillati</taxon>
        <taxon>Actinomycetota</taxon>
        <taxon>Actinomycetes</taxon>
        <taxon>Pseudonocardiales</taxon>
        <taxon>Pseudonocardiaceae</taxon>
        <taxon>Saccharopolyspora</taxon>
    </lineage>
</organism>
<dbReference type="InterPro" id="IPR016169">
    <property type="entry name" value="FAD-bd_PCMH_sub2"/>
</dbReference>
<evidence type="ECO:0000256" key="4">
    <source>
        <dbReference type="ARBA" id="ARBA00022827"/>
    </source>
</evidence>
<feature type="domain" description="FAD-binding PCMH-type" evidence="7">
    <location>
        <begin position="67"/>
        <end position="247"/>
    </location>
</feature>
<accession>A0ABN3VJE2</accession>
<dbReference type="Pfam" id="PF01565">
    <property type="entry name" value="FAD_binding_4"/>
    <property type="match status" value="1"/>
</dbReference>
<dbReference type="InterPro" id="IPR036318">
    <property type="entry name" value="FAD-bd_PCMH-like_sf"/>
</dbReference>
<dbReference type="PANTHER" id="PTHR42973:SF39">
    <property type="entry name" value="FAD-BINDING PCMH-TYPE DOMAIN-CONTAINING PROTEIN"/>
    <property type="match status" value="1"/>
</dbReference>
<keyword evidence="4" id="KW-0274">FAD</keyword>
<evidence type="ECO:0000256" key="3">
    <source>
        <dbReference type="ARBA" id="ARBA00022630"/>
    </source>
</evidence>
<dbReference type="Proteomes" id="UP001500979">
    <property type="component" value="Unassembled WGS sequence"/>
</dbReference>
<dbReference type="InterPro" id="IPR050416">
    <property type="entry name" value="FAD-linked_Oxidoreductase"/>
</dbReference>
<sequence>MGGVSRRTLLAGAASLSGSALVAGAATGAAQAAPTGPARSGAAEPAPVVVEGDIRYPALTRGQNQRFASRPESIHLPGTTDQAVGAVQDAVRAGKRISVRGGGHCYEDFVDHPEVQAIVDLSRMADIGYDAGMGAFYAGGGARLGDVYSTLFKGWGVTLPGGSCPSVGVGGHVPGGGYGNLSRRHGLIVDHLHAVEVVVVDAEGTARAVIATRDPADPNHDLWWAHTGGGGGSFGVVTRYFFRTPGATGEPSRLLPAPPSTLFVAWLRWPWDKLDERSFSRLVRNYGTWCEENSAPDSPYRGLMARLDPEARAAGQVLLSVQMDTSVPGAGKLLDDFIAAINDGVGVDVEFYQEKHELPFEQGTGWPGFAGGNPTERYKYKSSYHRKGLTDDQIGALYRVLAETDYDHPGYVLTIATHGCQVNAVAPDATAQPHRDSVLKLLWGTTWANPSEDAKHIDYHRNVYRSVYAGTGGVSVPNDVTDGCFINYADGDLADPEWNSSGVPWHELYFKGNYPRLQQAKAAYDPQDIFRHAQSIRLPGQQ</sequence>
<dbReference type="PROSITE" id="PS51318">
    <property type="entry name" value="TAT"/>
    <property type="match status" value="1"/>
</dbReference>
<comment type="similarity">
    <text evidence="2">Belongs to the oxygen-dependent FAD-linked oxidoreductase family.</text>
</comment>
<dbReference type="InterPro" id="IPR006311">
    <property type="entry name" value="TAT_signal"/>
</dbReference>
<dbReference type="Pfam" id="PF08031">
    <property type="entry name" value="BBE"/>
    <property type="match status" value="1"/>
</dbReference>
<evidence type="ECO:0000256" key="1">
    <source>
        <dbReference type="ARBA" id="ARBA00001974"/>
    </source>
</evidence>
<proteinExistence type="inferred from homology"/>
<name>A0ABN3VJE2_9PSEU</name>
<feature type="signal peptide" evidence="6">
    <location>
        <begin position="1"/>
        <end position="25"/>
    </location>
</feature>
<dbReference type="PANTHER" id="PTHR42973">
    <property type="entry name" value="BINDING OXIDOREDUCTASE, PUTATIVE (AFU_ORTHOLOGUE AFUA_1G17690)-RELATED"/>
    <property type="match status" value="1"/>
</dbReference>
<comment type="cofactor">
    <cofactor evidence="1">
        <name>FAD</name>
        <dbReference type="ChEBI" id="CHEBI:57692"/>
    </cofactor>
</comment>
<comment type="caution">
    <text evidence="8">The sequence shown here is derived from an EMBL/GenBank/DDBJ whole genome shotgun (WGS) entry which is preliminary data.</text>
</comment>
<keyword evidence="9" id="KW-1185">Reference proteome</keyword>
<evidence type="ECO:0000256" key="6">
    <source>
        <dbReference type="SAM" id="SignalP"/>
    </source>
</evidence>
<dbReference type="Gene3D" id="3.30.465.10">
    <property type="match status" value="1"/>
</dbReference>
<keyword evidence="6" id="KW-0732">Signal</keyword>
<feature type="chain" id="PRO_5045311433" evidence="6">
    <location>
        <begin position="26"/>
        <end position="542"/>
    </location>
</feature>
<gene>
    <name evidence="8" type="ORF">GCM10010470_41920</name>
</gene>
<protein>
    <submittedName>
        <fullName evidence="8">FAD-binding oxidoreductase</fullName>
    </submittedName>
</protein>
<evidence type="ECO:0000313" key="8">
    <source>
        <dbReference type="EMBL" id="GAA2802466.1"/>
    </source>
</evidence>
<dbReference type="InterPro" id="IPR006094">
    <property type="entry name" value="Oxid_FAD_bind_N"/>
</dbReference>
<dbReference type="InterPro" id="IPR012951">
    <property type="entry name" value="BBE"/>
</dbReference>
<dbReference type="SUPFAM" id="SSF56176">
    <property type="entry name" value="FAD-binding/transporter-associated domain-like"/>
    <property type="match status" value="1"/>
</dbReference>